<sequence length="132" mass="14352">MEIGLVTAPRLKANLMFLAISPTLDTRNLDREPPVHFLSLLGSCSRRSPDDCQPFRTARLSRTSNAGAVMNENPTKTDLKPVLPTLASTMGTVSASGTSLWPHRSRRSSHIPDVPTFSSLAASHTPQWTNVS</sequence>
<dbReference type="AlphaFoldDB" id="A0A135UPY6"/>
<organism evidence="2 3">
    <name type="scientific">Colletotrichum nymphaeae SA-01</name>
    <dbReference type="NCBI Taxonomy" id="1460502"/>
    <lineage>
        <taxon>Eukaryota</taxon>
        <taxon>Fungi</taxon>
        <taxon>Dikarya</taxon>
        <taxon>Ascomycota</taxon>
        <taxon>Pezizomycotina</taxon>
        <taxon>Sordariomycetes</taxon>
        <taxon>Hypocreomycetidae</taxon>
        <taxon>Glomerellales</taxon>
        <taxon>Glomerellaceae</taxon>
        <taxon>Colletotrichum</taxon>
        <taxon>Colletotrichum acutatum species complex</taxon>
    </lineage>
</organism>
<reference evidence="2 3" key="1">
    <citation type="submission" date="2014-02" db="EMBL/GenBank/DDBJ databases">
        <title>The genome sequence of Colletotrichum nymphaeae SA-01.</title>
        <authorList>
            <person name="Baroncelli R."/>
            <person name="Thon M.R."/>
        </authorList>
    </citation>
    <scope>NUCLEOTIDE SEQUENCE [LARGE SCALE GENOMIC DNA]</scope>
    <source>
        <strain evidence="2 3">SA-01</strain>
    </source>
</reference>
<protein>
    <submittedName>
        <fullName evidence="2">Uncharacterized protein</fullName>
    </submittedName>
</protein>
<evidence type="ECO:0000256" key="1">
    <source>
        <dbReference type="SAM" id="MobiDB-lite"/>
    </source>
</evidence>
<gene>
    <name evidence="2" type="ORF">CNYM01_04710</name>
</gene>
<dbReference type="EMBL" id="JEMN01000291">
    <property type="protein sequence ID" value="KXH62455.1"/>
    <property type="molecule type" value="Genomic_DNA"/>
</dbReference>
<evidence type="ECO:0000313" key="2">
    <source>
        <dbReference type="EMBL" id="KXH62455.1"/>
    </source>
</evidence>
<feature type="region of interest" description="Disordered" evidence="1">
    <location>
        <begin position="94"/>
        <end position="118"/>
    </location>
</feature>
<accession>A0A135UPY6</accession>
<evidence type="ECO:0000313" key="3">
    <source>
        <dbReference type="Proteomes" id="UP000070054"/>
    </source>
</evidence>
<keyword evidence="3" id="KW-1185">Reference proteome</keyword>
<name>A0A135UPY6_9PEZI</name>
<comment type="caution">
    <text evidence="2">The sequence shown here is derived from an EMBL/GenBank/DDBJ whole genome shotgun (WGS) entry which is preliminary data.</text>
</comment>
<proteinExistence type="predicted"/>
<dbReference type="Proteomes" id="UP000070054">
    <property type="component" value="Unassembled WGS sequence"/>
</dbReference>